<evidence type="ECO:0000259" key="4">
    <source>
        <dbReference type="Pfam" id="PF01168"/>
    </source>
</evidence>
<name>A0A1G1XYQ8_9BACT</name>
<dbReference type="InterPro" id="IPR000821">
    <property type="entry name" value="Ala_racemase"/>
</dbReference>
<proteinExistence type="predicted"/>
<dbReference type="GO" id="GO:0008784">
    <property type="term" value="F:alanine racemase activity"/>
    <property type="evidence" value="ECO:0007669"/>
    <property type="project" value="TreeGrafter"/>
</dbReference>
<dbReference type="Pfam" id="PF01168">
    <property type="entry name" value="Ala_racemase_N"/>
    <property type="match status" value="1"/>
</dbReference>
<comment type="cofactor">
    <cofactor evidence="1">
        <name>pyridoxal 5'-phosphate</name>
        <dbReference type="ChEBI" id="CHEBI:597326"/>
    </cofactor>
</comment>
<reference evidence="5 6" key="1">
    <citation type="journal article" date="2016" name="Nat. Commun.">
        <title>Thousands of microbial genomes shed light on interconnected biogeochemical processes in an aquifer system.</title>
        <authorList>
            <person name="Anantharaman K."/>
            <person name="Brown C.T."/>
            <person name="Hug L.A."/>
            <person name="Sharon I."/>
            <person name="Castelle C.J."/>
            <person name="Probst A.J."/>
            <person name="Thomas B.C."/>
            <person name="Singh A."/>
            <person name="Wilkins M.J."/>
            <person name="Karaoz U."/>
            <person name="Brodie E.L."/>
            <person name="Williams K.H."/>
            <person name="Hubbard S.S."/>
            <person name="Banfield J.F."/>
        </authorList>
    </citation>
    <scope>NUCLEOTIDE SEQUENCE [LARGE SCALE GENOMIC DNA]</scope>
</reference>
<sequence length="63" mass="6918">MYNSWVEISQSAILHNLSQFKKLVGKSVGIMPIIKSNAYGHGMIQTAKIVSPKVKWLGVVSFG</sequence>
<dbReference type="EMBL" id="MHIB01000016">
    <property type="protein sequence ID" value="OGY44457.1"/>
    <property type="molecule type" value="Genomic_DNA"/>
</dbReference>
<evidence type="ECO:0000313" key="5">
    <source>
        <dbReference type="EMBL" id="OGY44457.1"/>
    </source>
</evidence>
<dbReference type="Proteomes" id="UP000178930">
    <property type="component" value="Unassembled WGS sequence"/>
</dbReference>
<dbReference type="InterPro" id="IPR001608">
    <property type="entry name" value="Ala_racemase_N"/>
</dbReference>
<dbReference type="PANTHER" id="PTHR30511">
    <property type="entry name" value="ALANINE RACEMASE"/>
    <property type="match status" value="1"/>
</dbReference>
<keyword evidence="2" id="KW-0663">Pyridoxal phosphate</keyword>
<dbReference type="SUPFAM" id="SSF51419">
    <property type="entry name" value="PLP-binding barrel"/>
    <property type="match status" value="1"/>
</dbReference>
<evidence type="ECO:0000313" key="6">
    <source>
        <dbReference type="Proteomes" id="UP000178930"/>
    </source>
</evidence>
<dbReference type="GO" id="GO:0030632">
    <property type="term" value="P:D-alanine biosynthetic process"/>
    <property type="evidence" value="ECO:0007669"/>
    <property type="project" value="TreeGrafter"/>
</dbReference>
<dbReference type="GO" id="GO:0005829">
    <property type="term" value="C:cytosol"/>
    <property type="evidence" value="ECO:0007669"/>
    <property type="project" value="TreeGrafter"/>
</dbReference>
<keyword evidence="3" id="KW-0413">Isomerase</keyword>
<comment type="caution">
    <text evidence="5">The sequence shown here is derived from an EMBL/GenBank/DDBJ whole genome shotgun (WGS) entry which is preliminary data.</text>
</comment>
<dbReference type="AlphaFoldDB" id="A0A1G1XYQ8"/>
<dbReference type="GO" id="GO:0030170">
    <property type="term" value="F:pyridoxal phosphate binding"/>
    <property type="evidence" value="ECO:0007669"/>
    <property type="project" value="TreeGrafter"/>
</dbReference>
<evidence type="ECO:0000256" key="2">
    <source>
        <dbReference type="ARBA" id="ARBA00022898"/>
    </source>
</evidence>
<dbReference type="STRING" id="1797532.A2729_02225"/>
<dbReference type="Gene3D" id="3.20.20.10">
    <property type="entry name" value="Alanine racemase"/>
    <property type="match status" value="1"/>
</dbReference>
<evidence type="ECO:0000256" key="3">
    <source>
        <dbReference type="ARBA" id="ARBA00023235"/>
    </source>
</evidence>
<evidence type="ECO:0000256" key="1">
    <source>
        <dbReference type="ARBA" id="ARBA00001933"/>
    </source>
</evidence>
<organism evidence="5 6">
    <name type="scientific">Candidatus Buchananbacteria bacterium RIFCSPHIGHO2_01_FULL_39_14</name>
    <dbReference type="NCBI Taxonomy" id="1797532"/>
    <lineage>
        <taxon>Bacteria</taxon>
        <taxon>Candidatus Buchananiibacteriota</taxon>
    </lineage>
</organism>
<feature type="domain" description="Alanine racemase N-terminal" evidence="4">
    <location>
        <begin position="8"/>
        <end position="61"/>
    </location>
</feature>
<dbReference type="PANTHER" id="PTHR30511:SF0">
    <property type="entry name" value="ALANINE RACEMASE, CATABOLIC-RELATED"/>
    <property type="match status" value="1"/>
</dbReference>
<accession>A0A1G1XYQ8</accession>
<gene>
    <name evidence="5" type="ORF">A2729_02225</name>
</gene>
<protein>
    <recommendedName>
        <fullName evidence="4">Alanine racemase N-terminal domain-containing protein</fullName>
    </recommendedName>
</protein>
<dbReference type="InterPro" id="IPR029066">
    <property type="entry name" value="PLP-binding_barrel"/>
</dbReference>